<feature type="region of interest" description="Disordered" evidence="1">
    <location>
        <begin position="259"/>
        <end position="307"/>
    </location>
</feature>
<evidence type="ECO:0000256" key="2">
    <source>
        <dbReference type="SAM" id="Phobius"/>
    </source>
</evidence>
<name>A0A8H7C4Z9_AGABI</name>
<feature type="compositionally biased region" description="Low complexity" evidence="1">
    <location>
        <begin position="368"/>
        <end position="377"/>
    </location>
</feature>
<keyword evidence="2" id="KW-1133">Transmembrane helix</keyword>
<proteinExistence type="predicted"/>
<feature type="region of interest" description="Disordered" evidence="1">
    <location>
        <begin position="484"/>
        <end position="548"/>
    </location>
</feature>
<feature type="compositionally biased region" description="Low complexity" evidence="1">
    <location>
        <begin position="385"/>
        <end position="416"/>
    </location>
</feature>
<feature type="transmembrane region" description="Helical" evidence="2">
    <location>
        <begin position="88"/>
        <end position="108"/>
    </location>
</feature>
<protein>
    <submittedName>
        <fullName evidence="3">Uncharacterized protein</fullName>
    </submittedName>
</protein>
<keyword evidence="2" id="KW-0812">Transmembrane</keyword>
<gene>
    <name evidence="3" type="ORF">Agabi119p4_8778</name>
</gene>
<feature type="compositionally biased region" description="Polar residues" evidence="1">
    <location>
        <begin position="801"/>
        <end position="828"/>
    </location>
</feature>
<evidence type="ECO:0000256" key="1">
    <source>
        <dbReference type="SAM" id="MobiDB-lite"/>
    </source>
</evidence>
<feature type="compositionally biased region" description="Basic residues" evidence="1">
    <location>
        <begin position="158"/>
        <end position="167"/>
    </location>
</feature>
<evidence type="ECO:0000313" key="3">
    <source>
        <dbReference type="EMBL" id="KAF7762185.1"/>
    </source>
</evidence>
<accession>A0A8H7C4Z9</accession>
<feature type="region of interest" description="Disordered" evidence="1">
    <location>
        <begin position="358"/>
        <end position="416"/>
    </location>
</feature>
<feature type="compositionally biased region" description="Polar residues" evidence="1">
    <location>
        <begin position="324"/>
        <end position="345"/>
    </location>
</feature>
<keyword evidence="2" id="KW-0472">Membrane</keyword>
<reference evidence="3 4" key="1">
    <citation type="journal article" name="Sci. Rep.">
        <title>Telomere-to-telomere assembled and centromere annotated genomes of the two main subspecies of the button mushroom Agaricus bisporus reveal especially polymorphic chromosome ends.</title>
        <authorList>
            <person name="Sonnenberg A.S.M."/>
            <person name="Sedaghat-Telgerd N."/>
            <person name="Lavrijssen B."/>
            <person name="Ohm R.A."/>
            <person name="Hendrickx P.M."/>
            <person name="Scholtmeijer K."/>
            <person name="Baars J.J.P."/>
            <person name="van Peer A."/>
        </authorList>
    </citation>
    <scope>NUCLEOTIDE SEQUENCE [LARGE SCALE GENOMIC DNA]</scope>
    <source>
        <strain evidence="3 4">H119_p4</strain>
    </source>
</reference>
<feature type="compositionally biased region" description="Polar residues" evidence="1">
    <location>
        <begin position="358"/>
        <end position="367"/>
    </location>
</feature>
<organism evidence="3 4">
    <name type="scientific">Agaricus bisporus var. burnettii</name>
    <dbReference type="NCBI Taxonomy" id="192524"/>
    <lineage>
        <taxon>Eukaryota</taxon>
        <taxon>Fungi</taxon>
        <taxon>Dikarya</taxon>
        <taxon>Basidiomycota</taxon>
        <taxon>Agaricomycotina</taxon>
        <taxon>Agaricomycetes</taxon>
        <taxon>Agaricomycetidae</taxon>
        <taxon>Agaricales</taxon>
        <taxon>Agaricineae</taxon>
        <taxon>Agaricaceae</taxon>
        <taxon>Agaricus</taxon>
    </lineage>
</organism>
<sequence length="828" mass="88590">MNTQSILSHYVESADEVRARRDTHRSSDVVGSSPSTTMLMKISFGPPSQVVVLFTFLCANLAAAHGHPLDDSKESLQRLYSRDTSKNTVIPIAVVVGVALVLGIFIIWKCHKACLRFLRRCREHVGDPEAVNYSTEPQELTAEQLAGTINGPGYTPRTTRRGRRTRRTPSQISTHSLPVYAKEPGEQEIVVILQGPAGMEEVQIPQPLATVVDLGEEAEAEARMTDAQRLRYSPMPDSSPNSPLLDQDQHAAPDILAPTLPSISHRHSGSTGTGSDSADTSSLAPIESADHNNPASTTDRGEAPPYFEVVDGDHTVRRDIANAGPNNASTNPTPAATNSLPSSPTRRAGLRSLLNRVSGSAVSHVRNSSSLSGVSFHSHSRSHGRGPSVASVLRPSSRPRSSASHNVSRPNLSSPSMISLNSISAPLTHTAVRTEFTYPRGGLTADQMRMISSRDSLVRFGVPYGPDAIAFASLSRENLGEMPPEFEETVAPGGGSNGDTNSNSAVGTSDGDDGENARVQEVTTSNGDSQVTATGYSTTPSADGLPGVQVPAEINVEGLPAIDGAHKENGVQKHPEKEEQPVQRIDHPEQETQSNSNPDPTTPDHSKAENSGDQEKTKVMAADNQSQLVHEPEQEAQGSSHVDPTTPHDVLSKETSDLSSSPETRTAHSMIENPITTIVQPPTPLTSPTVIQPLTPSKALTDELPSDAPQSVKPSAPPPPSSFHPVSSQDTRPESRISQVSYASDGTFRTAAESLSSRWRRNTSDDEDDEDNETWERERSPTPTSGGKDTPGYGEEALDNIITNSTSESRTSSLNRMKHMSSATIRGP</sequence>
<evidence type="ECO:0000313" key="4">
    <source>
        <dbReference type="Proteomes" id="UP000629468"/>
    </source>
</evidence>
<feature type="compositionally biased region" description="Basic and acidic residues" evidence="1">
    <location>
        <begin position="566"/>
        <end position="590"/>
    </location>
</feature>
<dbReference type="EMBL" id="JABXXO010000012">
    <property type="protein sequence ID" value="KAF7762185.1"/>
    <property type="molecule type" value="Genomic_DNA"/>
</dbReference>
<feature type="region of interest" description="Disordered" evidence="1">
    <location>
        <begin position="566"/>
        <end position="828"/>
    </location>
</feature>
<feature type="compositionally biased region" description="Basic and acidic residues" evidence="1">
    <location>
        <begin position="602"/>
        <end position="618"/>
    </location>
</feature>
<feature type="compositionally biased region" description="Low complexity" evidence="1">
    <location>
        <begin position="269"/>
        <end position="282"/>
    </location>
</feature>
<feature type="compositionally biased region" description="Polar residues" evidence="1">
    <location>
        <begin position="674"/>
        <end position="695"/>
    </location>
</feature>
<dbReference type="AlphaFoldDB" id="A0A8H7C4Z9"/>
<dbReference type="Proteomes" id="UP000629468">
    <property type="component" value="Unassembled WGS sequence"/>
</dbReference>
<feature type="region of interest" description="Disordered" evidence="1">
    <location>
        <begin position="319"/>
        <end position="346"/>
    </location>
</feature>
<feature type="compositionally biased region" description="Polar residues" evidence="1">
    <location>
        <begin position="521"/>
        <end position="541"/>
    </location>
</feature>
<feature type="region of interest" description="Disordered" evidence="1">
    <location>
        <begin position="147"/>
        <end position="177"/>
    </location>
</feature>
<comment type="caution">
    <text evidence="3">The sequence shown here is derived from an EMBL/GenBank/DDBJ whole genome shotgun (WGS) entry which is preliminary data.</text>
</comment>